<dbReference type="InterPro" id="IPR005335">
    <property type="entry name" value="Terminase_ssu"/>
</dbReference>
<dbReference type="Gene3D" id="1.10.10.1400">
    <property type="entry name" value="Terminase, small subunit, N-terminal DNA-binding domain, HTH motif"/>
    <property type="match status" value="1"/>
</dbReference>
<sequence length="157" mass="16447">MAVLKNARHERFAQAVAKGMSATEAYAEAGYKGDRTAASRLSTNVNVGQRVSELQAKTAKKVEITVDSLAAELEEARALAIKERQSSAAVSATMGKAKLFGLGVENRRLSGTLQIVTITAEQLGSLTRDELALLEAAYPVLEKLGVVGGDTGGQGEA</sequence>
<accession>A0A285UVB3</accession>
<dbReference type="GO" id="GO:0051276">
    <property type="term" value="P:chromosome organization"/>
    <property type="evidence" value="ECO:0007669"/>
    <property type="project" value="InterPro"/>
</dbReference>
<dbReference type="EMBL" id="OBQD01000017">
    <property type="protein sequence ID" value="SOC45750.1"/>
    <property type="molecule type" value="Genomic_DNA"/>
</dbReference>
<dbReference type="RefSeq" id="WP_210202021.1">
    <property type="nucleotide sequence ID" value="NZ_OBQD01000017.1"/>
</dbReference>
<gene>
    <name evidence="1" type="ORF">SAMN05892877_117139</name>
</gene>
<evidence type="ECO:0000313" key="2">
    <source>
        <dbReference type="Proteomes" id="UP000219167"/>
    </source>
</evidence>
<organism evidence="1 2">
    <name type="scientific">Rhizobium subbaraonis</name>
    <dbReference type="NCBI Taxonomy" id="908946"/>
    <lineage>
        <taxon>Bacteria</taxon>
        <taxon>Pseudomonadati</taxon>
        <taxon>Pseudomonadota</taxon>
        <taxon>Alphaproteobacteria</taxon>
        <taxon>Hyphomicrobiales</taxon>
        <taxon>Rhizobiaceae</taxon>
        <taxon>Rhizobium/Agrobacterium group</taxon>
        <taxon>Rhizobium</taxon>
    </lineage>
</organism>
<dbReference type="AlphaFoldDB" id="A0A285UVB3"/>
<keyword evidence="2" id="KW-1185">Reference proteome</keyword>
<protein>
    <submittedName>
        <fullName evidence="1">Terminase small subunit</fullName>
    </submittedName>
</protein>
<evidence type="ECO:0000313" key="1">
    <source>
        <dbReference type="EMBL" id="SOC45750.1"/>
    </source>
</evidence>
<dbReference type="Proteomes" id="UP000219167">
    <property type="component" value="Unassembled WGS sequence"/>
</dbReference>
<dbReference type="InterPro" id="IPR038713">
    <property type="entry name" value="Terminase_Gp1_N_sf"/>
</dbReference>
<reference evidence="1 2" key="1">
    <citation type="submission" date="2017-08" db="EMBL/GenBank/DDBJ databases">
        <authorList>
            <person name="de Groot N.N."/>
        </authorList>
    </citation>
    <scope>NUCLEOTIDE SEQUENCE [LARGE SCALE GENOMIC DNA]</scope>
    <source>
        <strain evidence="1 2">JC85</strain>
    </source>
</reference>
<name>A0A285UVB3_9HYPH</name>
<proteinExistence type="predicted"/>
<dbReference type="Pfam" id="PF03592">
    <property type="entry name" value="Terminase_2"/>
    <property type="match status" value="1"/>
</dbReference>